<comment type="caution">
    <text evidence="3">The sequence shown here is derived from an EMBL/GenBank/DDBJ whole genome shotgun (WGS) entry which is preliminary data.</text>
</comment>
<gene>
    <name evidence="3" type="primary">czcR_2</name>
    <name evidence="3" type="ORF">SRABI133_04105</name>
</gene>
<reference evidence="3" key="1">
    <citation type="submission" date="2021-11" db="EMBL/GenBank/DDBJ databases">
        <authorList>
            <person name="Bulgarelli D."/>
        </authorList>
    </citation>
    <scope>NUCLEOTIDE SEQUENCE</scope>
    <source>
        <strain evidence="3">Bi133</strain>
    </source>
</reference>
<accession>A0A9W4PJK2</accession>
<name>A0A9W4PJK2_9BACI</name>
<evidence type="ECO:0000313" key="3">
    <source>
        <dbReference type="EMBL" id="CAH0286490.1"/>
    </source>
</evidence>
<evidence type="ECO:0000259" key="2">
    <source>
        <dbReference type="PROSITE" id="PS50110"/>
    </source>
</evidence>
<proteinExistence type="predicted"/>
<dbReference type="InterPro" id="IPR011006">
    <property type="entry name" value="CheY-like_superfamily"/>
</dbReference>
<dbReference type="Proteomes" id="UP000789326">
    <property type="component" value="Unassembled WGS sequence"/>
</dbReference>
<dbReference type="Gene3D" id="3.40.50.2300">
    <property type="match status" value="1"/>
</dbReference>
<dbReference type="SMART" id="SM00448">
    <property type="entry name" value="REC"/>
    <property type="match status" value="1"/>
</dbReference>
<evidence type="ECO:0000256" key="1">
    <source>
        <dbReference type="PROSITE-ProRule" id="PRU00169"/>
    </source>
</evidence>
<dbReference type="PROSITE" id="PS50110">
    <property type="entry name" value="RESPONSE_REGULATORY"/>
    <property type="match status" value="1"/>
</dbReference>
<dbReference type="EMBL" id="CAKKMG010000081">
    <property type="protein sequence ID" value="CAH0286490.1"/>
    <property type="molecule type" value="Genomic_DNA"/>
</dbReference>
<protein>
    <submittedName>
        <fullName evidence="3">Transcriptional activator protein CzcR</fullName>
    </submittedName>
</protein>
<organism evidence="3 4">
    <name type="scientific">Peribacillus simplex</name>
    <dbReference type="NCBI Taxonomy" id="1478"/>
    <lineage>
        <taxon>Bacteria</taxon>
        <taxon>Bacillati</taxon>
        <taxon>Bacillota</taxon>
        <taxon>Bacilli</taxon>
        <taxon>Bacillales</taxon>
        <taxon>Bacillaceae</taxon>
        <taxon>Peribacillus</taxon>
    </lineage>
</organism>
<dbReference type="GO" id="GO:0000160">
    <property type="term" value="P:phosphorelay signal transduction system"/>
    <property type="evidence" value="ECO:0007669"/>
    <property type="project" value="InterPro"/>
</dbReference>
<sequence>MSRLISANRGMNGGKSRKLSHEIMVIEDDINLAELLKYELMDSGFHVSYLNIGGKAFQKLKTSSPDAIVLAILLEEGEMDVWTILRELKGSADLNEIPVFGSTALDEREKGISLGANGKQGQFLVPQSFHEENKD</sequence>
<dbReference type="AlphaFoldDB" id="A0A9W4PJK2"/>
<dbReference type="SUPFAM" id="SSF52172">
    <property type="entry name" value="CheY-like"/>
    <property type="match status" value="1"/>
</dbReference>
<dbReference type="RefSeq" id="WP_230303415.1">
    <property type="nucleotide sequence ID" value="NZ_CAKKMG010000081.1"/>
</dbReference>
<feature type="domain" description="Response regulatory" evidence="2">
    <location>
        <begin position="22"/>
        <end position="135"/>
    </location>
</feature>
<dbReference type="InterPro" id="IPR001789">
    <property type="entry name" value="Sig_transdc_resp-reg_receiver"/>
</dbReference>
<evidence type="ECO:0000313" key="4">
    <source>
        <dbReference type="Proteomes" id="UP000789326"/>
    </source>
</evidence>
<comment type="caution">
    <text evidence="1">Lacks conserved residue(s) required for the propagation of feature annotation.</text>
</comment>